<keyword evidence="3" id="KW-1185">Reference proteome</keyword>
<dbReference type="OrthoDB" id="329202at2157"/>
<name>A0A830ED17_9EURY</name>
<reference evidence="2" key="1">
    <citation type="journal article" date="2014" name="Int. J. Syst. Evol. Microbiol.">
        <title>Complete genome sequence of Corynebacterium casei LMG S-19264T (=DSM 44701T), isolated from a smear-ripened cheese.</title>
        <authorList>
            <consortium name="US DOE Joint Genome Institute (JGI-PGF)"/>
            <person name="Walter F."/>
            <person name="Albersmeier A."/>
            <person name="Kalinowski J."/>
            <person name="Ruckert C."/>
        </authorList>
    </citation>
    <scope>NUCLEOTIDE SEQUENCE</scope>
    <source>
        <strain evidence="2">JCM 14359</strain>
    </source>
</reference>
<sequence>MTDGAGPAEVVRSVARWVGVGVAVGVAASAGLLAVTSPRGATDTAFALGALVFGFGVTAWSGAIGLGESVERMQEYRDGESEWTQAGARRAFAVLTWTGFGWVIGSVAASIVAVGV</sequence>
<gene>
    <name evidence="2" type="ORF">GCM10008995_24360</name>
</gene>
<keyword evidence="1" id="KW-0472">Membrane</keyword>
<comment type="caution">
    <text evidence="2">The sequence shown here is derived from an EMBL/GenBank/DDBJ whole genome shotgun (WGS) entry which is preliminary data.</text>
</comment>
<evidence type="ECO:0000313" key="2">
    <source>
        <dbReference type="EMBL" id="GGJ13610.1"/>
    </source>
</evidence>
<dbReference type="RefSeq" id="WP_188787797.1">
    <property type="nucleotide sequence ID" value="NZ_BMOC01000017.1"/>
</dbReference>
<dbReference type="EMBL" id="BMOC01000017">
    <property type="protein sequence ID" value="GGJ13610.1"/>
    <property type="molecule type" value="Genomic_DNA"/>
</dbReference>
<evidence type="ECO:0000313" key="3">
    <source>
        <dbReference type="Proteomes" id="UP000653099"/>
    </source>
</evidence>
<reference evidence="2" key="2">
    <citation type="submission" date="2020-09" db="EMBL/GenBank/DDBJ databases">
        <authorList>
            <person name="Sun Q."/>
            <person name="Ohkuma M."/>
        </authorList>
    </citation>
    <scope>NUCLEOTIDE SEQUENCE</scope>
    <source>
        <strain evidence="2">JCM 14359</strain>
    </source>
</reference>
<dbReference type="AlphaFoldDB" id="A0A830ED17"/>
<dbReference type="Pfam" id="PF23930">
    <property type="entry name" value="DUF7268"/>
    <property type="match status" value="1"/>
</dbReference>
<feature type="transmembrane region" description="Helical" evidence="1">
    <location>
        <begin position="46"/>
        <end position="70"/>
    </location>
</feature>
<keyword evidence="1" id="KW-0812">Transmembrane</keyword>
<evidence type="ECO:0000256" key="1">
    <source>
        <dbReference type="SAM" id="Phobius"/>
    </source>
</evidence>
<feature type="transmembrane region" description="Helical" evidence="1">
    <location>
        <begin position="91"/>
        <end position="114"/>
    </location>
</feature>
<organism evidence="2 3">
    <name type="scientific">Halobellus salinus</name>
    <dbReference type="NCBI Taxonomy" id="931585"/>
    <lineage>
        <taxon>Archaea</taxon>
        <taxon>Methanobacteriati</taxon>
        <taxon>Methanobacteriota</taxon>
        <taxon>Stenosarchaea group</taxon>
        <taxon>Halobacteria</taxon>
        <taxon>Halobacteriales</taxon>
        <taxon>Haloferacaceae</taxon>
        <taxon>Halobellus</taxon>
    </lineage>
</organism>
<feature type="transmembrane region" description="Helical" evidence="1">
    <location>
        <begin position="14"/>
        <end position="34"/>
    </location>
</feature>
<dbReference type="Proteomes" id="UP000653099">
    <property type="component" value="Unassembled WGS sequence"/>
</dbReference>
<protein>
    <submittedName>
        <fullName evidence="2">Uncharacterized protein</fullName>
    </submittedName>
</protein>
<keyword evidence="1" id="KW-1133">Transmembrane helix</keyword>
<dbReference type="InterPro" id="IPR055692">
    <property type="entry name" value="DUF7268"/>
</dbReference>
<accession>A0A830ED17</accession>
<proteinExistence type="predicted"/>